<gene>
    <name evidence="2" type="ORF">A9Z60_08410</name>
</gene>
<evidence type="ECO:0000259" key="1">
    <source>
        <dbReference type="SMART" id="SM00960"/>
    </source>
</evidence>
<dbReference type="AlphaFoldDB" id="A0A1B8PK70"/>
<dbReference type="Pfam" id="PF03259">
    <property type="entry name" value="Robl_LC7"/>
    <property type="match status" value="1"/>
</dbReference>
<organism evidence="2 3">
    <name type="scientific">Moraxella nonliquefaciens</name>
    <dbReference type="NCBI Taxonomy" id="478"/>
    <lineage>
        <taxon>Bacteria</taxon>
        <taxon>Pseudomonadati</taxon>
        <taxon>Pseudomonadota</taxon>
        <taxon>Gammaproteobacteria</taxon>
        <taxon>Moraxellales</taxon>
        <taxon>Moraxellaceae</taxon>
        <taxon>Moraxella</taxon>
    </lineage>
</organism>
<dbReference type="Gene3D" id="3.30.450.30">
    <property type="entry name" value="Dynein light chain 2a, cytoplasmic"/>
    <property type="match status" value="1"/>
</dbReference>
<evidence type="ECO:0000313" key="3">
    <source>
        <dbReference type="Proteomes" id="UP000092671"/>
    </source>
</evidence>
<dbReference type="SMART" id="SM00960">
    <property type="entry name" value="Robl_LC7"/>
    <property type="match status" value="1"/>
</dbReference>
<name>A0A1B8PK70_MORNO</name>
<dbReference type="RefSeq" id="WP_062499698.1">
    <property type="nucleotide sequence ID" value="NZ_LZDM01000003.1"/>
</dbReference>
<dbReference type="InterPro" id="IPR004942">
    <property type="entry name" value="Roadblock/LAMTOR2_dom"/>
</dbReference>
<sequence length="126" mass="13593">MLDITQFNNILDELHANSTEIEASAIITDDGMMMASHLPVAVNEERISAMSAALLSVSERMIETLLGNKSERVIVQSKAGYVIVSATAKNLLLTVMACPSAKLGMVFHDINKTSQSVQELLNGQMA</sequence>
<comment type="caution">
    <text evidence="2">The sequence shown here is derived from an EMBL/GenBank/DDBJ whole genome shotgun (WGS) entry which is preliminary data.</text>
</comment>
<dbReference type="EMBL" id="LZDN01000009">
    <property type="protein sequence ID" value="OBX50997.1"/>
    <property type="molecule type" value="Genomic_DNA"/>
</dbReference>
<dbReference type="SUPFAM" id="SSF103196">
    <property type="entry name" value="Roadblock/LC7 domain"/>
    <property type="match status" value="1"/>
</dbReference>
<proteinExistence type="predicted"/>
<dbReference type="OrthoDB" id="6649727at2"/>
<evidence type="ECO:0000313" key="2">
    <source>
        <dbReference type="EMBL" id="OBX50997.1"/>
    </source>
</evidence>
<accession>A0A1B8PK70</accession>
<feature type="domain" description="Roadblock/LAMTOR2" evidence="1">
    <location>
        <begin position="8"/>
        <end position="97"/>
    </location>
</feature>
<reference evidence="2 3" key="1">
    <citation type="submission" date="2016-06" db="EMBL/GenBank/DDBJ databases">
        <title>Draft genome of Moraxella nonliquefaciens CCUG 60284.</title>
        <authorList>
            <person name="Salva-Serra F."/>
            <person name="Engstrom-Jakobsson H."/>
            <person name="Thorell K."/>
            <person name="Gonzales-Siles L."/>
            <person name="Karlsson R."/>
            <person name="Boulund F."/>
            <person name="Engstrand L."/>
            <person name="Kristiansson E."/>
            <person name="Moore E."/>
        </authorList>
    </citation>
    <scope>NUCLEOTIDE SEQUENCE [LARGE SCALE GENOMIC DNA]</scope>
    <source>
        <strain evidence="2 3">CCUG 60284</strain>
    </source>
</reference>
<protein>
    <recommendedName>
        <fullName evidence="1">Roadblock/LAMTOR2 domain-containing protein</fullName>
    </recommendedName>
</protein>
<dbReference type="GeneID" id="302271243"/>
<dbReference type="Proteomes" id="UP000092671">
    <property type="component" value="Unassembled WGS sequence"/>
</dbReference>